<accession>W4QYJ4</accession>
<dbReference type="EMBL" id="BAUV01000048">
    <property type="protein sequence ID" value="GAE36952.1"/>
    <property type="molecule type" value="Genomic_DNA"/>
</dbReference>
<gene>
    <name evidence="2" type="ORF">JCM9157_4189</name>
</gene>
<feature type="transmembrane region" description="Helical" evidence="1">
    <location>
        <begin position="7"/>
        <end position="27"/>
    </location>
</feature>
<dbReference type="AlphaFoldDB" id="W4QYJ4"/>
<keyword evidence="1" id="KW-0812">Transmembrane</keyword>
<proteinExistence type="predicted"/>
<evidence type="ECO:0000313" key="3">
    <source>
        <dbReference type="Proteomes" id="UP000018896"/>
    </source>
</evidence>
<name>W4QYJ4_HALA3</name>
<organism evidence="2 3">
    <name type="scientific">Halalkalibacter akibai (strain ATCC 43226 / DSM 21942 / CIP 109018 / JCM 9157 / 1139)</name>
    <name type="common">Bacillus akibai</name>
    <dbReference type="NCBI Taxonomy" id="1236973"/>
    <lineage>
        <taxon>Bacteria</taxon>
        <taxon>Bacillati</taxon>
        <taxon>Bacillota</taxon>
        <taxon>Bacilli</taxon>
        <taxon>Bacillales</taxon>
        <taxon>Bacillaceae</taxon>
        <taxon>Halalkalibacter</taxon>
    </lineage>
</organism>
<comment type="caution">
    <text evidence="2">The sequence shown here is derived from an EMBL/GenBank/DDBJ whole genome shotgun (WGS) entry which is preliminary data.</text>
</comment>
<feature type="transmembrane region" description="Helical" evidence="1">
    <location>
        <begin position="33"/>
        <end position="55"/>
    </location>
</feature>
<reference evidence="2 3" key="1">
    <citation type="journal article" date="2014" name="Genome Announc.">
        <title>Draft Genome Sequences of Three Alkaliphilic Bacillus Strains, Bacillus wakoensis JCM 9140T, Bacillus akibai JCM 9157T, and Bacillus hemicellulosilyticus JCM 9152T.</title>
        <authorList>
            <person name="Yuki M."/>
            <person name="Oshima K."/>
            <person name="Suda W."/>
            <person name="Oshida Y."/>
            <person name="Kitamura K."/>
            <person name="Iida T."/>
            <person name="Hattori M."/>
            <person name="Ohkuma M."/>
        </authorList>
    </citation>
    <scope>NUCLEOTIDE SEQUENCE [LARGE SCALE GENOMIC DNA]</scope>
    <source>
        <strain evidence="2 3">JCM 9157</strain>
    </source>
</reference>
<keyword evidence="1" id="KW-1133">Transmembrane helix</keyword>
<evidence type="ECO:0000256" key="1">
    <source>
        <dbReference type="SAM" id="Phobius"/>
    </source>
</evidence>
<protein>
    <submittedName>
        <fullName evidence="2">Uncharacterized protein</fullName>
    </submittedName>
</protein>
<dbReference type="RefSeq" id="WP_035667249.1">
    <property type="nucleotide sequence ID" value="NZ_BAUV01000048.1"/>
</dbReference>
<dbReference type="OrthoDB" id="2943552at2"/>
<evidence type="ECO:0000313" key="2">
    <source>
        <dbReference type="EMBL" id="GAE36952.1"/>
    </source>
</evidence>
<keyword evidence="3" id="KW-1185">Reference proteome</keyword>
<sequence>MSDIAKILVFSMFLSILWLIPRLDLALQWMSSHIWQSILIGLGIFGCLIFVNWVIQKRSHRRNFMREQKLKIEKSEGL</sequence>
<dbReference type="Proteomes" id="UP000018896">
    <property type="component" value="Unassembled WGS sequence"/>
</dbReference>
<keyword evidence="1" id="KW-0472">Membrane</keyword>